<protein>
    <submittedName>
        <fullName evidence="1">Uncharacterized protein</fullName>
    </submittedName>
</protein>
<keyword evidence="2" id="KW-1185">Reference proteome</keyword>
<proteinExistence type="predicted"/>
<organism evidence="1 2">
    <name type="scientific">Plakobranchus ocellatus</name>
    <dbReference type="NCBI Taxonomy" id="259542"/>
    <lineage>
        <taxon>Eukaryota</taxon>
        <taxon>Metazoa</taxon>
        <taxon>Spiralia</taxon>
        <taxon>Lophotrochozoa</taxon>
        <taxon>Mollusca</taxon>
        <taxon>Gastropoda</taxon>
        <taxon>Heterobranchia</taxon>
        <taxon>Euthyneura</taxon>
        <taxon>Panpulmonata</taxon>
        <taxon>Sacoglossa</taxon>
        <taxon>Placobranchoidea</taxon>
        <taxon>Plakobranchidae</taxon>
        <taxon>Plakobranchus</taxon>
    </lineage>
</organism>
<evidence type="ECO:0000313" key="2">
    <source>
        <dbReference type="Proteomes" id="UP000735302"/>
    </source>
</evidence>
<dbReference type="EMBL" id="BLXT01003145">
    <property type="protein sequence ID" value="GFO00751.1"/>
    <property type="molecule type" value="Genomic_DNA"/>
</dbReference>
<gene>
    <name evidence="1" type="ORF">PoB_002725600</name>
</gene>
<accession>A0AAV4A211</accession>
<sequence length="164" mass="17945">MSSPMNCLSSVRKGAINFSLPCFVFFPHFLSCAIVPSASPSAVLYFFFFSCGVWDRIDPPYCTCHKRQLKQVAPLSCLSSVHGRHRLLSTLLCLLFPLYFLRYCSVCFSSCRPLPTVASGAGNNGEAHHQSLGALFAVRCDSYGGSGRPSHTNESVSLRELVAI</sequence>
<name>A0AAV4A211_9GAST</name>
<dbReference type="Proteomes" id="UP000735302">
    <property type="component" value="Unassembled WGS sequence"/>
</dbReference>
<reference evidence="1 2" key="1">
    <citation type="journal article" date="2021" name="Elife">
        <title>Chloroplast acquisition without the gene transfer in kleptoplastic sea slugs, Plakobranchus ocellatus.</title>
        <authorList>
            <person name="Maeda T."/>
            <person name="Takahashi S."/>
            <person name="Yoshida T."/>
            <person name="Shimamura S."/>
            <person name="Takaki Y."/>
            <person name="Nagai Y."/>
            <person name="Toyoda A."/>
            <person name="Suzuki Y."/>
            <person name="Arimoto A."/>
            <person name="Ishii H."/>
            <person name="Satoh N."/>
            <person name="Nishiyama T."/>
            <person name="Hasebe M."/>
            <person name="Maruyama T."/>
            <person name="Minagawa J."/>
            <person name="Obokata J."/>
            <person name="Shigenobu S."/>
        </authorList>
    </citation>
    <scope>NUCLEOTIDE SEQUENCE [LARGE SCALE GENOMIC DNA]</scope>
</reference>
<comment type="caution">
    <text evidence="1">The sequence shown here is derived from an EMBL/GenBank/DDBJ whole genome shotgun (WGS) entry which is preliminary data.</text>
</comment>
<evidence type="ECO:0000313" key="1">
    <source>
        <dbReference type="EMBL" id="GFO00751.1"/>
    </source>
</evidence>
<dbReference type="AlphaFoldDB" id="A0AAV4A211"/>